<dbReference type="InterPro" id="IPR032466">
    <property type="entry name" value="Metal_Hydrolase"/>
</dbReference>
<dbReference type="InterPro" id="IPR006680">
    <property type="entry name" value="Amidohydro-rel"/>
</dbReference>
<dbReference type="GO" id="GO:0016810">
    <property type="term" value="F:hydrolase activity, acting on carbon-nitrogen (but not peptide) bonds"/>
    <property type="evidence" value="ECO:0007669"/>
    <property type="project" value="InterPro"/>
</dbReference>
<organism evidence="2 3">
    <name type="scientific">Pseudonocardia kunmingensis</name>
    <dbReference type="NCBI Taxonomy" id="630975"/>
    <lineage>
        <taxon>Bacteria</taxon>
        <taxon>Bacillati</taxon>
        <taxon>Actinomycetota</taxon>
        <taxon>Actinomycetes</taxon>
        <taxon>Pseudonocardiales</taxon>
        <taxon>Pseudonocardiaceae</taxon>
        <taxon>Pseudonocardia</taxon>
    </lineage>
</organism>
<evidence type="ECO:0000313" key="3">
    <source>
        <dbReference type="Proteomes" id="UP000315677"/>
    </source>
</evidence>
<dbReference type="Gene3D" id="3.30.110.90">
    <property type="entry name" value="Amidohydrolase"/>
    <property type="match status" value="1"/>
</dbReference>
<dbReference type="PANTHER" id="PTHR43135">
    <property type="entry name" value="ALPHA-D-RIBOSE 1-METHYLPHOSPHONATE 5-TRIPHOSPHATE DIPHOSPHATASE"/>
    <property type="match status" value="1"/>
</dbReference>
<evidence type="ECO:0000259" key="1">
    <source>
        <dbReference type="Pfam" id="PF01979"/>
    </source>
</evidence>
<accession>A0A543E1P0</accession>
<name>A0A543E1P0_9PSEU</name>
<comment type="caution">
    <text evidence="2">The sequence shown here is derived from an EMBL/GenBank/DDBJ whole genome shotgun (WGS) entry which is preliminary data.</text>
</comment>
<keyword evidence="3" id="KW-1185">Reference proteome</keyword>
<feature type="domain" description="Amidohydrolase-related" evidence="1">
    <location>
        <begin position="166"/>
        <end position="357"/>
    </location>
</feature>
<dbReference type="Gene3D" id="1.20.58.520">
    <property type="entry name" value="Amidohydrolase"/>
    <property type="match status" value="1"/>
</dbReference>
<proteinExistence type="predicted"/>
<dbReference type="SUPFAM" id="SSF51556">
    <property type="entry name" value="Metallo-dependent hydrolases"/>
    <property type="match status" value="1"/>
</dbReference>
<dbReference type="Gene3D" id="3.40.50.10910">
    <property type="entry name" value="Amidohydrolase"/>
    <property type="match status" value="1"/>
</dbReference>
<dbReference type="Proteomes" id="UP000315677">
    <property type="component" value="Unassembled WGS sequence"/>
</dbReference>
<dbReference type="PANTHER" id="PTHR43135:SF4">
    <property type="entry name" value="AMIDOHYDROLASE-RELATED DOMAIN-CONTAINING PROTEIN"/>
    <property type="match status" value="1"/>
</dbReference>
<dbReference type="AlphaFoldDB" id="A0A543E1P0"/>
<evidence type="ECO:0000313" key="2">
    <source>
        <dbReference type="EMBL" id="TQM15505.1"/>
    </source>
</evidence>
<dbReference type="EMBL" id="VFPA01000001">
    <property type="protein sequence ID" value="TQM15505.1"/>
    <property type="molecule type" value="Genomic_DNA"/>
</dbReference>
<sequence>MTAGTRVPTVHLRGTVLPDGTSRDVWVRGDRISLEPLPGATTLHSGGYLVPALVDAHCHPGTVGIGAPLDDDQLVADGTAHVRAGTALLRVPGSASRLPGWFGQRPDLPRVVHAGLPVAVEGGFFPGWGRQVPAGGVAQAAAEEARASGWCKLIIDWMTDEGGYAPTMPAALVADATRAVHATGGRVAVHTQSEAGGRAAVAARVDAIEHGMHLPTDVLDDVAAAGTVLVPTASTFAELLPLMDSADVPAGLRAWFTSGFARHTGLVRDAHEAGVTVLAGTDLPPGSLTSEIRWLAAAGLSAHDALGAGSWAAREWLGYPGIVQDAPADLLVFRDDPRADLAALDHPEHVIVRGRVVR</sequence>
<dbReference type="InterPro" id="IPR051781">
    <property type="entry name" value="Metallo-dep_Hydrolase"/>
</dbReference>
<dbReference type="SUPFAM" id="SSF51338">
    <property type="entry name" value="Composite domain of metallo-dependent hydrolases"/>
    <property type="match status" value="1"/>
</dbReference>
<dbReference type="InterPro" id="IPR011059">
    <property type="entry name" value="Metal-dep_hydrolase_composite"/>
</dbReference>
<gene>
    <name evidence="2" type="ORF">FB558_2293</name>
</gene>
<reference evidence="2 3" key="1">
    <citation type="submission" date="2019-06" db="EMBL/GenBank/DDBJ databases">
        <title>Sequencing the genomes of 1000 actinobacteria strains.</title>
        <authorList>
            <person name="Klenk H.-P."/>
        </authorList>
    </citation>
    <scope>NUCLEOTIDE SEQUENCE [LARGE SCALE GENOMIC DNA]</scope>
    <source>
        <strain evidence="2 3">DSM 45301</strain>
    </source>
</reference>
<protein>
    <submittedName>
        <fullName evidence="2">Imidazolonepropionase-like amidohydrolase</fullName>
    </submittedName>
</protein>
<dbReference type="Pfam" id="PF01979">
    <property type="entry name" value="Amidohydro_1"/>
    <property type="match status" value="1"/>
</dbReference>
<dbReference type="RefSeq" id="WP_246106367.1">
    <property type="nucleotide sequence ID" value="NZ_VFPA01000001.1"/>
</dbReference>
<dbReference type="Gene3D" id="2.30.40.10">
    <property type="entry name" value="Urease, subunit C, domain 1"/>
    <property type="match status" value="1"/>
</dbReference>
<keyword evidence="2" id="KW-0378">Hydrolase</keyword>